<organism evidence="1 2">
    <name type="scientific">Heracleum sosnowskyi</name>
    <dbReference type="NCBI Taxonomy" id="360622"/>
    <lineage>
        <taxon>Eukaryota</taxon>
        <taxon>Viridiplantae</taxon>
        <taxon>Streptophyta</taxon>
        <taxon>Embryophyta</taxon>
        <taxon>Tracheophyta</taxon>
        <taxon>Spermatophyta</taxon>
        <taxon>Magnoliopsida</taxon>
        <taxon>eudicotyledons</taxon>
        <taxon>Gunneridae</taxon>
        <taxon>Pentapetalae</taxon>
        <taxon>asterids</taxon>
        <taxon>campanulids</taxon>
        <taxon>Apiales</taxon>
        <taxon>Apiaceae</taxon>
        <taxon>Apioideae</taxon>
        <taxon>apioid superclade</taxon>
        <taxon>Tordylieae</taxon>
        <taxon>Tordyliinae</taxon>
        <taxon>Heracleum</taxon>
    </lineage>
</organism>
<evidence type="ECO:0000313" key="1">
    <source>
        <dbReference type="EMBL" id="KAK1363875.1"/>
    </source>
</evidence>
<comment type="caution">
    <text evidence="1">The sequence shown here is derived from an EMBL/GenBank/DDBJ whole genome shotgun (WGS) entry which is preliminary data.</text>
</comment>
<reference evidence="1" key="2">
    <citation type="submission" date="2023-05" db="EMBL/GenBank/DDBJ databases">
        <authorList>
            <person name="Schelkunov M.I."/>
        </authorList>
    </citation>
    <scope>NUCLEOTIDE SEQUENCE</scope>
    <source>
        <strain evidence="1">Hsosn_3</strain>
        <tissue evidence="1">Leaf</tissue>
    </source>
</reference>
<sequence>MLREIEMPDIALGSKIESSTRDLIINTNKVGRRNLHHQRSSCVIKLNASNVARPPGVGAGSTSKLSTQPLLKGSIAPAALGLESPPPPLQHLPPLQLLLPLLVARSSETLDAACQEMAAGYV</sequence>
<accession>A0AAD8HAD0</accession>
<dbReference type="EMBL" id="JAUIZM010000009">
    <property type="protein sequence ID" value="KAK1363875.1"/>
    <property type="molecule type" value="Genomic_DNA"/>
</dbReference>
<evidence type="ECO:0000313" key="2">
    <source>
        <dbReference type="Proteomes" id="UP001237642"/>
    </source>
</evidence>
<reference evidence="1" key="1">
    <citation type="submission" date="2023-02" db="EMBL/GenBank/DDBJ databases">
        <title>Genome of toxic invasive species Heracleum sosnowskyi carries increased number of genes despite the absence of recent whole-genome duplications.</title>
        <authorList>
            <person name="Schelkunov M."/>
            <person name="Shtratnikova V."/>
            <person name="Makarenko M."/>
            <person name="Klepikova A."/>
            <person name="Omelchenko D."/>
            <person name="Novikova G."/>
            <person name="Obukhova E."/>
            <person name="Bogdanov V."/>
            <person name="Penin A."/>
            <person name="Logacheva M."/>
        </authorList>
    </citation>
    <scope>NUCLEOTIDE SEQUENCE</scope>
    <source>
        <strain evidence="1">Hsosn_3</strain>
        <tissue evidence="1">Leaf</tissue>
    </source>
</reference>
<proteinExistence type="predicted"/>
<gene>
    <name evidence="1" type="ORF">POM88_039436</name>
</gene>
<dbReference type="AlphaFoldDB" id="A0AAD8HAD0"/>
<protein>
    <submittedName>
        <fullName evidence="1">Uncharacterized protein</fullName>
    </submittedName>
</protein>
<name>A0AAD8HAD0_9APIA</name>
<keyword evidence="2" id="KW-1185">Reference proteome</keyword>
<dbReference type="Proteomes" id="UP001237642">
    <property type="component" value="Unassembled WGS sequence"/>
</dbReference>